<dbReference type="AlphaFoldDB" id="A0AAD5TSG5"/>
<gene>
    <name evidence="2" type="ORF">HK099_003251</name>
</gene>
<keyword evidence="1" id="KW-0175">Coiled coil</keyword>
<evidence type="ECO:0000313" key="2">
    <source>
        <dbReference type="EMBL" id="KAJ3199240.1"/>
    </source>
</evidence>
<organism evidence="2 3">
    <name type="scientific">Clydaea vesicula</name>
    <dbReference type="NCBI Taxonomy" id="447962"/>
    <lineage>
        <taxon>Eukaryota</taxon>
        <taxon>Fungi</taxon>
        <taxon>Fungi incertae sedis</taxon>
        <taxon>Chytridiomycota</taxon>
        <taxon>Chytridiomycota incertae sedis</taxon>
        <taxon>Chytridiomycetes</taxon>
        <taxon>Lobulomycetales</taxon>
        <taxon>Lobulomycetaceae</taxon>
        <taxon>Clydaea</taxon>
    </lineage>
</organism>
<dbReference type="EMBL" id="JADGJW010002158">
    <property type="protein sequence ID" value="KAJ3199240.1"/>
    <property type="molecule type" value="Genomic_DNA"/>
</dbReference>
<keyword evidence="3" id="KW-1185">Reference proteome</keyword>
<feature type="non-terminal residue" evidence="2">
    <location>
        <position position="319"/>
    </location>
</feature>
<comment type="caution">
    <text evidence="2">The sequence shown here is derived from an EMBL/GenBank/DDBJ whole genome shotgun (WGS) entry which is preliminary data.</text>
</comment>
<accession>A0AAD5TSG5</accession>
<evidence type="ECO:0000313" key="3">
    <source>
        <dbReference type="Proteomes" id="UP001211065"/>
    </source>
</evidence>
<reference evidence="2" key="1">
    <citation type="submission" date="2020-05" db="EMBL/GenBank/DDBJ databases">
        <title>Phylogenomic resolution of chytrid fungi.</title>
        <authorList>
            <person name="Stajich J.E."/>
            <person name="Amses K."/>
            <person name="Simmons R."/>
            <person name="Seto K."/>
            <person name="Myers J."/>
            <person name="Bonds A."/>
            <person name="Quandt C.A."/>
            <person name="Barry K."/>
            <person name="Liu P."/>
            <person name="Grigoriev I."/>
            <person name="Longcore J.E."/>
            <person name="James T.Y."/>
        </authorList>
    </citation>
    <scope>NUCLEOTIDE SEQUENCE</scope>
    <source>
        <strain evidence="2">JEL0476</strain>
    </source>
</reference>
<feature type="coiled-coil region" evidence="1">
    <location>
        <begin position="5"/>
        <end position="32"/>
    </location>
</feature>
<protein>
    <submittedName>
        <fullName evidence="2">Uncharacterized protein</fullName>
    </submittedName>
</protein>
<sequence>MSILMLNTASEVSFIKNRLEELENNDNEERLKDFLSVLSWIHLFFTENKCLRLVEDYFLNFLGRKDFDMEDLVHCKKQGISVKYRHCFNCKATGSKLVKEPSLPNWKNILALEYGSPPKSLEKIIKNFLTFNVKVPEKTSEIPGLINSNAPTQYRREEDLSGMDVAVTTSTFAPTSTISSNAITPSPINFRVIPSMCEKNVRFELTKLCNKWWDFYMKKTKKFCLHCYIFTSEIVEVTAVHRCSPMNTLAKRCFDCLSSSHSYRNELCYKIGNKVKDFSSGWGEGIRFCFICSLPQVSLKHRHFTVPCHTPFRQYISPA</sequence>
<proteinExistence type="predicted"/>
<name>A0AAD5TSG5_9FUNG</name>
<evidence type="ECO:0000256" key="1">
    <source>
        <dbReference type="SAM" id="Coils"/>
    </source>
</evidence>
<dbReference type="Proteomes" id="UP001211065">
    <property type="component" value="Unassembled WGS sequence"/>
</dbReference>